<keyword evidence="3" id="KW-1185">Reference proteome</keyword>
<dbReference type="NCBIfam" id="TIGR02876">
    <property type="entry name" value="spore_yqfD"/>
    <property type="match status" value="1"/>
</dbReference>
<proteinExistence type="predicted"/>
<name>A0A2T0B0V5_9CLOT</name>
<dbReference type="Proteomes" id="UP000239706">
    <property type="component" value="Unassembled WGS sequence"/>
</dbReference>
<sequence>MSKISLNKYKKSTITMEIQSFMPEKFINLLWKNNIDVKNIKKKDLTTFVMDIRLKDYEKIEGIAKKTDTKVKITNRKGAAFFLLKARKRRALLFGIAIFAFIIYYLSTFIWRIDIETDKNLTPYEIRRQLLSYGVKEGIPKKNLNVLSIEEKIMENNESIMWIRIRVEGSILKVTASERQTPPNIVQDEDPCNLIAKADGQIVRVYTTAGTAVVKKGDLVKKGDVLVKGEQGREGNIYEVHANGYVIARTFYEEVKNVKTTEVKRERTGNKLENIYIKVGKKKVYIKKSVNKFTKYDKIENNKGPIVFENYYEINEKSYNLDKNKIIENTSKELIDKITLNFDKNIQVIDKIVEHEQQDEGIRVRVLVVAEENIALTEKINQS</sequence>
<comment type="caution">
    <text evidence="2">The sequence shown here is derived from an EMBL/GenBank/DDBJ whole genome shotgun (WGS) entry which is preliminary data.</text>
</comment>
<accession>A0A2T0B0V5</accession>
<reference evidence="2 3" key="1">
    <citation type="submission" date="2018-03" db="EMBL/GenBank/DDBJ databases">
        <title>Genome sequence of Clostridium liquoris DSM 100320.</title>
        <authorList>
            <person name="Poehlein A."/>
            <person name="Daniel R."/>
        </authorList>
    </citation>
    <scope>NUCLEOTIDE SEQUENCE [LARGE SCALE GENOMIC DNA]</scope>
    <source>
        <strain evidence="2 3">DSM 100320</strain>
    </source>
</reference>
<dbReference type="AlphaFoldDB" id="A0A2T0B0V5"/>
<dbReference type="Pfam" id="PF06898">
    <property type="entry name" value="YqfD"/>
    <property type="match status" value="1"/>
</dbReference>
<gene>
    <name evidence="2" type="ORF">CLLI_24100</name>
</gene>
<protein>
    <submittedName>
        <fullName evidence="2">Putative stage IV sporulation protein YqfD</fullName>
    </submittedName>
</protein>
<keyword evidence="1" id="KW-1133">Transmembrane helix</keyword>
<dbReference type="EMBL" id="PVXO01000066">
    <property type="protein sequence ID" value="PRR77240.1"/>
    <property type="molecule type" value="Genomic_DNA"/>
</dbReference>
<evidence type="ECO:0000256" key="1">
    <source>
        <dbReference type="SAM" id="Phobius"/>
    </source>
</evidence>
<organism evidence="2 3">
    <name type="scientific">Clostridium liquoris</name>
    <dbReference type="NCBI Taxonomy" id="1289519"/>
    <lineage>
        <taxon>Bacteria</taxon>
        <taxon>Bacillati</taxon>
        <taxon>Bacillota</taxon>
        <taxon>Clostridia</taxon>
        <taxon>Eubacteriales</taxon>
        <taxon>Clostridiaceae</taxon>
        <taxon>Clostridium</taxon>
    </lineage>
</organism>
<dbReference type="PIRSF" id="PIRSF029895">
    <property type="entry name" value="SpoIV"/>
    <property type="match status" value="1"/>
</dbReference>
<evidence type="ECO:0000313" key="3">
    <source>
        <dbReference type="Proteomes" id="UP000239706"/>
    </source>
</evidence>
<keyword evidence="1" id="KW-0812">Transmembrane</keyword>
<feature type="transmembrane region" description="Helical" evidence="1">
    <location>
        <begin position="91"/>
        <end position="111"/>
    </location>
</feature>
<evidence type="ECO:0000313" key="2">
    <source>
        <dbReference type="EMBL" id="PRR77240.1"/>
    </source>
</evidence>
<dbReference type="InterPro" id="IPR010690">
    <property type="entry name" value="YqfD"/>
</dbReference>
<keyword evidence="1" id="KW-0472">Membrane</keyword>